<evidence type="ECO:0000313" key="4">
    <source>
        <dbReference type="Proteomes" id="UP001265083"/>
    </source>
</evidence>
<gene>
    <name evidence="3" type="ORF">RD149_23625</name>
</gene>
<name>A0ABU2GZ46_9ACTN</name>
<dbReference type="Proteomes" id="UP001265083">
    <property type="component" value="Unassembled WGS sequence"/>
</dbReference>
<accession>A0ABU2GZ46</accession>
<dbReference type="SUPFAM" id="SSF51679">
    <property type="entry name" value="Bacterial luciferase-like"/>
    <property type="match status" value="1"/>
</dbReference>
<reference evidence="3 4" key="1">
    <citation type="submission" date="2023-08" db="EMBL/GenBank/DDBJ databases">
        <title>Bioegradation of LLDPE and BLDPE plastic by marine bacteria from coast plastic debris.</title>
        <authorList>
            <person name="Rong Z."/>
        </authorList>
    </citation>
    <scope>NUCLEOTIDE SEQUENCE [LARGE SCALE GENOMIC DNA]</scope>
    <source>
        <strain evidence="3 4">Z-2</strain>
    </source>
</reference>
<dbReference type="PANTHER" id="PTHR43244">
    <property type="match status" value="1"/>
</dbReference>
<dbReference type="CDD" id="cd01097">
    <property type="entry name" value="Tetrahydromethanopterin_reductase"/>
    <property type="match status" value="1"/>
</dbReference>
<sequence>MNVKSTPPVGVLLPTTTLPADLAATSVLVENLGFSELWVGEDYFYLAGPSSAAIALSSTSNITVGIGLVSAVVRHPAVLAMEVSTIAGAFPGRLITGIGHGVPLWTKQMGLYPKAPLKALRAVLDTTGRLLAGEKLTIEDGPYYFDEVELVNPLGEGERAPLYAGVVGPKSLEASGQCADGTIMSMLAGPKYLTYVRERLAAGAARVGRDISDHRIPTFAIYSVSDDRESARADARPVVAHFLAAVGPSAMTEVYGVSDELKDILSLGDSTKIAEAIPDEWIDFFAVAGTPEECVEKIKALLAAGASSVVLAPYPAEKSVKVLEQTAAEVLPLI</sequence>
<dbReference type="GO" id="GO:0016491">
    <property type="term" value="F:oxidoreductase activity"/>
    <property type="evidence" value="ECO:0007669"/>
    <property type="project" value="UniProtKB-KW"/>
</dbReference>
<feature type="domain" description="Luciferase-like" evidence="2">
    <location>
        <begin position="19"/>
        <end position="307"/>
    </location>
</feature>
<dbReference type="EC" id="1.-.-.-" evidence="3"/>
<dbReference type="Pfam" id="PF00296">
    <property type="entry name" value="Bac_luciferase"/>
    <property type="match status" value="1"/>
</dbReference>
<dbReference type="InterPro" id="IPR050564">
    <property type="entry name" value="F420-G6PD/mer"/>
</dbReference>
<proteinExistence type="predicted"/>
<keyword evidence="1 3" id="KW-0560">Oxidoreductase</keyword>
<dbReference type="RefSeq" id="WP_310952471.1">
    <property type="nucleotide sequence ID" value="NZ_JAVLUS010000033.1"/>
</dbReference>
<organism evidence="3 4">
    <name type="scientific">Gordonia westfalica</name>
    <dbReference type="NCBI Taxonomy" id="158898"/>
    <lineage>
        <taxon>Bacteria</taxon>
        <taxon>Bacillati</taxon>
        <taxon>Actinomycetota</taxon>
        <taxon>Actinomycetes</taxon>
        <taxon>Mycobacteriales</taxon>
        <taxon>Gordoniaceae</taxon>
        <taxon>Gordonia</taxon>
    </lineage>
</organism>
<protein>
    <submittedName>
        <fullName evidence="3">LLM class flavin-dependent oxidoreductase</fullName>
        <ecNumber evidence="3">1.-.-.-</ecNumber>
    </submittedName>
</protein>
<dbReference type="InterPro" id="IPR011251">
    <property type="entry name" value="Luciferase-like_dom"/>
</dbReference>
<evidence type="ECO:0000313" key="3">
    <source>
        <dbReference type="EMBL" id="MDS1116737.1"/>
    </source>
</evidence>
<comment type="caution">
    <text evidence="3">The sequence shown here is derived from an EMBL/GenBank/DDBJ whole genome shotgun (WGS) entry which is preliminary data.</text>
</comment>
<keyword evidence="4" id="KW-1185">Reference proteome</keyword>
<dbReference type="PANTHER" id="PTHR43244:SF1">
    <property type="entry name" value="5,10-METHYLENETETRAHYDROMETHANOPTERIN REDUCTASE"/>
    <property type="match status" value="1"/>
</dbReference>
<dbReference type="Gene3D" id="3.20.20.30">
    <property type="entry name" value="Luciferase-like domain"/>
    <property type="match status" value="1"/>
</dbReference>
<evidence type="ECO:0000256" key="1">
    <source>
        <dbReference type="ARBA" id="ARBA00023002"/>
    </source>
</evidence>
<dbReference type="InterPro" id="IPR036661">
    <property type="entry name" value="Luciferase-like_sf"/>
</dbReference>
<evidence type="ECO:0000259" key="2">
    <source>
        <dbReference type="Pfam" id="PF00296"/>
    </source>
</evidence>
<dbReference type="EMBL" id="JAVLUS010000033">
    <property type="protein sequence ID" value="MDS1116737.1"/>
    <property type="molecule type" value="Genomic_DNA"/>
</dbReference>